<dbReference type="SMART" id="SM00947">
    <property type="entry name" value="Pro_CA"/>
    <property type="match status" value="1"/>
</dbReference>
<accession>A0A6A6VWE3</accession>
<proteinExistence type="inferred from homology"/>
<protein>
    <recommendedName>
        <fullName evidence="2 8">Carbonic anhydrase</fullName>
        <ecNumber evidence="2 8">4.2.1.1</ecNumber>
    </recommendedName>
    <alternativeName>
        <fullName evidence="8">Carbonate dehydratase</fullName>
    </alternativeName>
</protein>
<dbReference type="GO" id="GO:0005737">
    <property type="term" value="C:cytoplasm"/>
    <property type="evidence" value="ECO:0007669"/>
    <property type="project" value="TreeGrafter"/>
</dbReference>
<reference evidence="9" key="1">
    <citation type="journal article" date="2020" name="Stud. Mycol.">
        <title>101 Dothideomycetes genomes: a test case for predicting lifestyles and emergence of pathogens.</title>
        <authorList>
            <person name="Haridas S."/>
            <person name="Albert R."/>
            <person name="Binder M."/>
            <person name="Bloem J."/>
            <person name="Labutti K."/>
            <person name="Salamov A."/>
            <person name="Andreopoulos B."/>
            <person name="Baker S."/>
            <person name="Barry K."/>
            <person name="Bills G."/>
            <person name="Bluhm B."/>
            <person name="Cannon C."/>
            <person name="Castanera R."/>
            <person name="Culley D."/>
            <person name="Daum C."/>
            <person name="Ezra D."/>
            <person name="Gonzalez J."/>
            <person name="Henrissat B."/>
            <person name="Kuo A."/>
            <person name="Liang C."/>
            <person name="Lipzen A."/>
            <person name="Lutzoni F."/>
            <person name="Magnuson J."/>
            <person name="Mondo S."/>
            <person name="Nolan M."/>
            <person name="Ohm R."/>
            <person name="Pangilinan J."/>
            <person name="Park H.-J."/>
            <person name="Ramirez L."/>
            <person name="Alfaro M."/>
            <person name="Sun H."/>
            <person name="Tritt A."/>
            <person name="Yoshinaga Y."/>
            <person name="Zwiers L.-H."/>
            <person name="Turgeon B."/>
            <person name="Goodwin S."/>
            <person name="Spatafora J."/>
            <person name="Crous P."/>
            <person name="Grigoriev I."/>
        </authorList>
    </citation>
    <scope>NUCLEOTIDE SEQUENCE</scope>
    <source>
        <strain evidence="9">CBS 121739</strain>
    </source>
</reference>
<keyword evidence="4 7" id="KW-0862">Zinc</keyword>
<keyword evidence="10" id="KW-1185">Reference proteome</keyword>
<feature type="binding site" evidence="7">
    <location>
        <position position="89"/>
    </location>
    <ligand>
        <name>Zn(2+)</name>
        <dbReference type="ChEBI" id="CHEBI:29105"/>
    </ligand>
</feature>
<dbReference type="GeneID" id="54483174"/>
<dbReference type="InterPro" id="IPR001765">
    <property type="entry name" value="Carbonic_anhydrase"/>
</dbReference>
<dbReference type="GO" id="GO:0004089">
    <property type="term" value="F:carbonate dehydratase activity"/>
    <property type="evidence" value="ECO:0007669"/>
    <property type="project" value="UniProtKB-UniRule"/>
</dbReference>
<gene>
    <name evidence="9" type="ORF">EJ05DRAFT_444300</name>
</gene>
<dbReference type="Pfam" id="PF00484">
    <property type="entry name" value="Pro_CA"/>
    <property type="match status" value="1"/>
</dbReference>
<dbReference type="SUPFAM" id="SSF53056">
    <property type="entry name" value="beta-carbonic anhydrase, cab"/>
    <property type="match status" value="1"/>
</dbReference>
<dbReference type="OrthoDB" id="10248475at2759"/>
<sequence length="243" mass="26904">MSSLALGLGSRTAPLRCSVISPRSLRFPISSQRQWQWHQTANCSSNSSDSIERAINGNRSFAQRFKNEKPDLLKELIAGQHPEMLWIGCADSRVPETTICGSEPGDIFVHRNIANCLHENDVNSASVIEYSVAFLKVKKIMLCGHTKCGGAVASLGDDDLGDTLNTWLTPIREIRRKHQAELDKIENPDDRAVRLAELNVHRGIEVLLANPTVQTAMKERGLTVHGAIYDIAEAELRVLDTPQ</sequence>
<feature type="binding site" evidence="7">
    <location>
        <position position="148"/>
    </location>
    <ligand>
        <name>Zn(2+)</name>
        <dbReference type="ChEBI" id="CHEBI:29105"/>
    </ligand>
</feature>
<feature type="binding site" evidence="7">
    <location>
        <position position="91"/>
    </location>
    <ligand>
        <name>Zn(2+)</name>
        <dbReference type="ChEBI" id="CHEBI:29105"/>
    </ligand>
</feature>
<evidence type="ECO:0000313" key="9">
    <source>
        <dbReference type="EMBL" id="KAF2753960.1"/>
    </source>
</evidence>
<dbReference type="EC" id="4.2.1.1" evidence="2 8"/>
<comment type="cofactor">
    <cofactor evidence="7">
        <name>Zn(2+)</name>
        <dbReference type="ChEBI" id="CHEBI:29105"/>
    </cofactor>
    <text evidence="7">Binds 1 zinc ion per subunit.</text>
</comment>
<evidence type="ECO:0000313" key="10">
    <source>
        <dbReference type="Proteomes" id="UP000799437"/>
    </source>
</evidence>
<evidence type="ECO:0000256" key="6">
    <source>
        <dbReference type="ARBA" id="ARBA00048348"/>
    </source>
</evidence>
<dbReference type="PANTHER" id="PTHR11002:SF76">
    <property type="entry name" value="CARBONIC ANHYDRASE"/>
    <property type="match status" value="1"/>
</dbReference>
<dbReference type="PANTHER" id="PTHR11002">
    <property type="entry name" value="CARBONIC ANHYDRASE"/>
    <property type="match status" value="1"/>
</dbReference>
<evidence type="ECO:0000256" key="7">
    <source>
        <dbReference type="PIRSR" id="PIRSR601765-1"/>
    </source>
</evidence>
<dbReference type="GO" id="GO:0071244">
    <property type="term" value="P:cellular response to carbon dioxide"/>
    <property type="evidence" value="ECO:0007669"/>
    <property type="project" value="TreeGrafter"/>
</dbReference>
<dbReference type="RefSeq" id="XP_033596411.1">
    <property type="nucleotide sequence ID" value="XM_033742120.1"/>
</dbReference>
<name>A0A6A6VWE3_9PEZI</name>
<comment type="similarity">
    <text evidence="1 8">Belongs to the beta-class carbonic anhydrase family.</text>
</comment>
<comment type="function">
    <text evidence="8">Reversible hydration of carbon dioxide.</text>
</comment>
<dbReference type="InterPro" id="IPR036874">
    <property type="entry name" value="Carbonic_anhydrase_sf"/>
</dbReference>
<dbReference type="GO" id="GO:0034599">
    <property type="term" value="P:cellular response to oxidative stress"/>
    <property type="evidence" value="ECO:0007669"/>
    <property type="project" value="TreeGrafter"/>
</dbReference>
<dbReference type="EMBL" id="ML996582">
    <property type="protein sequence ID" value="KAF2753960.1"/>
    <property type="molecule type" value="Genomic_DNA"/>
</dbReference>
<dbReference type="GO" id="GO:0008270">
    <property type="term" value="F:zinc ion binding"/>
    <property type="evidence" value="ECO:0007669"/>
    <property type="project" value="UniProtKB-UniRule"/>
</dbReference>
<organism evidence="9 10">
    <name type="scientific">Pseudovirgaria hyperparasitica</name>
    <dbReference type="NCBI Taxonomy" id="470096"/>
    <lineage>
        <taxon>Eukaryota</taxon>
        <taxon>Fungi</taxon>
        <taxon>Dikarya</taxon>
        <taxon>Ascomycota</taxon>
        <taxon>Pezizomycotina</taxon>
        <taxon>Dothideomycetes</taxon>
        <taxon>Dothideomycetes incertae sedis</taxon>
        <taxon>Acrospermales</taxon>
        <taxon>Acrospermaceae</taxon>
        <taxon>Pseudovirgaria</taxon>
    </lineage>
</organism>
<evidence type="ECO:0000256" key="5">
    <source>
        <dbReference type="ARBA" id="ARBA00023239"/>
    </source>
</evidence>
<feature type="binding site" evidence="7">
    <location>
        <position position="145"/>
    </location>
    <ligand>
        <name>Zn(2+)</name>
        <dbReference type="ChEBI" id="CHEBI:29105"/>
    </ligand>
</feature>
<keyword evidence="3 7" id="KW-0479">Metal-binding</keyword>
<evidence type="ECO:0000256" key="8">
    <source>
        <dbReference type="RuleBase" id="RU003956"/>
    </source>
</evidence>
<keyword evidence="5 8" id="KW-0456">Lyase</keyword>
<comment type="catalytic activity">
    <reaction evidence="6 8">
        <text>hydrogencarbonate + H(+) = CO2 + H2O</text>
        <dbReference type="Rhea" id="RHEA:10748"/>
        <dbReference type="ChEBI" id="CHEBI:15377"/>
        <dbReference type="ChEBI" id="CHEBI:15378"/>
        <dbReference type="ChEBI" id="CHEBI:16526"/>
        <dbReference type="ChEBI" id="CHEBI:17544"/>
        <dbReference type="EC" id="4.2.1.1"/>
    </reaction>
</comment>
<evidence type="ECO:0000256" key="4">
    <source>
        <dbReference type="ARBA" id="ARBA00022833"/>
    </source>
</evidence>
<evidence type="ECO:0000256" key="2">
    <source>
        <dbReference type="ARBA" id="ARBA00012925"/>
    </source>
</evidence>
<dbReference type="Gene3D" id="3.40.1050.10">
    <property type="entry name" value="Carbonic anhydrase"/>
    <property type="match status" value="1"/>
</dbReference>
<dbReference type="CDD" id="cd00883">
    <property type="entry name" value="beta_CA_cladeA"/>
    <property type="match status" value="1"/>
</dbReference>
<dbReference type="AlphaFoldDB" id="A0A6A6VWE3"/>
<evidence type="ECO:0000256" key="3">
    <source>
        <dbReference type="ARBA" id="ARBA00022723"/>
    </source>
</evidence>
<evidence type="ECO:0000256" key="1">
    <source>
        <dbReference type="ARBA" id="ARBA00006217"/>
    </source>
</evidence>
<dbReference type="Proteomes" id="UP000799437">
    <property type="component" value="Unassembled WGS sequence"/>
</dbReference>